<dbReference type="InterPro" id="IPR008271">
    <property type="entry name" value="Ser/Thr_kinase_AS"/>
</dbReference>
<keyword evidence="7" id="KW-0040">ANK repeat</keyword>
<dbReference type="InterPro" id="IPR036770">
    <property type="entry name" value="Ankyrin_rpt-contain_sf"/>
</dbReference>
<protein>
    <submittedName>
        <fullName evidence="11">PkgB protein</fullName>
    </submittedName>
</protein>
<dbReference type="EMBL" id="CAJNIZ010046016">
    <property type="protein sequence ID" value="CAE7736774.1"/>
    <property type="molecule type" value="Genomic_DNA"/>
</dbReference>
<feature type="compositionally biased region" description="Polar residues" evidence="9">
    <location>
        <begin position="434"/>
        <end position="490"/>
    </location>
</feature>
<dbReference type="InterPro" id="IPR016024">
    <property type="entry name" value="ARM-type_fold"/>
</dbReference>
<keyword evidence="6 8" id="KW-0067">ATP-binding</keyword>
<evidence type="ECO:0000256" key="5">
    <source>
        <dbReference type="ARBA" id="ARBA00022777"/>
    </source>
</evidence>
<keyword evidence="5" id="KW-0418">Kinase</keyword>
<comment type="caution">
    <text evidence="11">The sequence shown here is derived from an EMBL/GenBank/DDBJ whole genome shotgun (WGS) entry which is preliminary data.</text>
</comment>
<keyword evidence="4 8" id="KW-0547">Nucleotide-binding</keyword>
<evidence type="ECO:0000256" key="7">
    <source>
        <dbReference type="PROSITE-ProRule" id="PRU00023"/>
    </source>
</evidence>
<feature type="binding site" evidence="8">
    <location>
        <position position="1461"/>
    </location>
    <ligand>
        <name>ATP</name>
        <dbReference type="ChEBI" id="CHEBI:30616"/>
    </ligand>
</feature>
<evidence type="ECO:0000313" key="12">
    <source>
        <dbReference type="Proteomes" id="UP000649617"/>
    </source>
</evidence>
<dbReference type="Pfam" id="PF12796">
    <property type="entry name" value="Ank_2"/>
    <property type="match status" value="1"/>
</dbReference>
<dbReference type="FunFam" id="3.30.200.20:FF:000042">
    <property type="entry name" value="Aurora kinase A"/>
    <property type="match status" value="1"/>
</dbReference>
<dbReference type="OrthoDB" id="445185at2759"/>
<dbReference type="PROSITE" id="PS50297">
    <property type="entry name" value="ANK_REP_REGION"/>
    <property type="match status" value="3"/>
</dbReference>
<organism evidence="11 12">
    <name type="scientific">Symbiodinium pilosum</name>
    <name type="common">Dinoflagellate</name>
    <dbReference type="NCBI Taxonomy" id="2952"/>
    <lineage>
        <taxon>Eukaryota</taxon>
        <taxon>Sar</taxon>
        <taxon>Alveolata</taxon>
        <taxon>Dinophyceae</taxon>
        <taxon>Suessiales</taxon>
        <taxon>Symbiodiniaceae</taxon>
        <taxon>Symbiodinium</taxon>
    </lineage>
</organism>
<feature type="region of interest" description="Disordered" evidence="9">
    <location>
        <begin position="417"/>
        <end position="530"/>
    </location>
</feature>
<dbReference type="InterPro" id="IPR045270">
    <property type="entry name" value="STKc_AGC"/>
</dbReference>
<keyword evidence="3" id="KW-0808">Transferase</keyword>
<dbReference type="SUPFAM" id="SSF48371">
    <property type="entry name" value="ARM repeat"/>
    <property type="match status" value="1"/>
</dbReference>
<dbReference type="SMART" id="SM00220">
    <property type="entry name" value="S_TKc"/>
    <property type="match status" value="1"/>
</dbReference>
<sequence>DRSEQAKAPKCLAANLKLLGRMLNTFGLQQSGLFRRAIVLPLLLLACSSEHSKVRAASGDCLLQLLALSGGMEERLWELLPPKARKRIEGLASSHEGIALLSAVACDEDATAKEDIVAEESRAGSFVCVSELNQQVWDCLQSGQEVETVTCTRPPPAPEGPDRADDGAAEALKEAFASKNWQERAESIGKLASELQVAGGGVKCLADEGAGATGPLLSQYVLSGLRISMLQAQLLTLLSDSVTAVFVGASDLLRLICSHVPLYIAPLFLEPLLPPLFARLLDTSQKVRQKAVETTLEVGALHGNALSELVVQCVASGSAWTCSSQAAADRGSDRSAGPRLQLLGQMVKRVDRPSGVWSAETWGALAEYAVKASENKSSDVRKEATNVLNAMAQLEGQAMQIAEAALARLKAMAEERARQKMRPGTGVRPLTGTRVGTATGSRPSTGAQSNLGGTGKLSNMGSTGGFTLTLNSSGRLSTANRSRATGSSFRPGTGRPGTGMSRAMEDESDNSVHSEAPAVEAEPGPGGFEDEGVKFFDVKNACGGADEVPELAEGEAALKEALPLAEALDEVALDFVAPLIALFGEDWTRCFYSRNWQCRVAALTHLAATMAQRLEELSTSEVSPNVLAELLDGAMRAVHEGLGDQNVRVYAEACMSVTAIVPSFCGTVDGRLLVAHLAPLLRQLCARMGDSKEVVRTQTTQAIFRLLNPPTGNIVSPVAIAMLILRHLMPSKEEGDSPMASVAKGATGKGAATGWLCRLGALRDLCKEHSKSIVQHAGSSSPGEWARLSDGLKHSDPTVRHESVRLFALVCKMHLKTLGDEEAQRPGREAWVAALPGDVPSKSIAQVRRYLKLPEEVEENSALNRSQRVETITATPWEVPSSLAAWSSCEIEVLNVLAAPQRGEEKAVIAALKALGKACKAEREKEKAQSAEAFAGICRAIQQALGFPVGADRFVFLCAVELCQLSVQQLGASVSGLDLNLALAKIFPTLMERTALSGLAGDVKVGVASDKLVQQLAKHPKVGCEAVTKMVIACVARSERPVRPLVLLRTLLSDFGLRLCAQKDVVMLLLNAVASHLERLGSCLINCDVSQSRGECADSGESADLGNADKQAEQAASSDVTMNLDTGEVEDIHESLSRLTWKHTSSFPSSPVPWDSWWKLRRRRIESLFEAAANGDAARINLLCRELSPTPSTVGADLCHKSEAPISPVDAAEGVQTDTRGLYGRTALHLAADAGHLDCVETLLHLQASVDAQTDSGFTALHLCCRRGHLAVAQALLAAGASFLQADQGETALHEASASGRFQVVSFLLHFPGSPPDLPEIRNHFGQRPCEVSWDARTLRCFPQSCKLRGLHVPEENNSCHDSYAGRRLLEFGPHAVLLRSSRRDAVQRLLAASEAHPTALTTKVIPSTRTSQSFLRLQEREPSEAVGPDSFRLLSLLGKGSFGEVFKVADRATGQVFAMKVLRKRKIMSRNLMRYALTERNLLSYIRHPFIVRLYHAFQTPSCLVLVLQYCPGGNLSMLLHREGALPEVLAQLYASEVLLALEHLHERRVVYRDLKPENVVLDDEAHAVLTDFGLSKEGVDKFGGTKSFCGSVAYLAPEILTRSGHGRNVDLYGLGVLLYEMMEGQPPYYSRDRDTLFRNIVTAPLQAPARCSSRCADLIKALMQRDPAKRIGKKQTSEVRSHPFFAGVDFEQVLKREVPVPPLRHWSTSFSMLHAEEKVASPFEGRFGRKVFRSFSSTQDIQGWEFSFIDENTCLQASRSSSKSVAEVELPGKRKRRVRRSSTLGDLRRAASTTFRAFLST</sequence>
<dbReference type="Pfam" id="PF00069">
    <property type="entry name" value="Pkinase"/>
    <property type="match status" value="1"/>
</dbReference>
<gene>
    <name evidence="11" type="primary">pkgB</name>
    <name evidence="11" type="ORF">SPIL2461_LOCUS21179</name>
</gene>
<dbReference type="Gene3D" id="1.10.510.10">
    <property type="entry name" value="Transferase(Phosphotransferase) domain 1"/>
    <property type="match status" value="1"/>
</dbReference>
<evidence type="ECO:0000256" key="3">
    <source>
        <dbReference type="ARBA" id="ARBA00022679"/>
    </source>
</evidence>
<dbReference type="Gene3D" id="1.25.10.10">
    <property type="entry name" value="Leucine-rich Repeat Variant"/>
    <property type="match status" value="2"/>
</dbReference>
<evidence type="ECO:0000259" key="10">
    <source>
        <dbReference type="PROSITE" id="PS50011"/>
    </source>
</evidence>
<evidence type="ECO:0000256" key="6">
    <source>
        <dbReference type="ARBA" id="ARBA00022840"/>
    </source>
</evidence>
<dbReference type="PROSITE" id="PS50011">
    <property type="entry name" value="PROTEIN_KINASE_DOM"/>
    <property type="match status" value="1"/>
</dbReference>
<feature type="domain" description="Protein kinase" evidence="10">
    <location>
        <begin position="1432"/>
        <end position="1687"/>
    </location>
</feature>
<dbReference type="SMART" id="SM00248">
    <property type="entry name" value="ANK"/>
    <property type="match status" value="3"/>
</dbReference>
<dbReference type="InterPro" id="IPR002110">
    <property type="entry name" value="Ankyrin_rpt"/>
</dbReference>
<evidence type="ECO:0000256" key="4">
    <source>
        <dbReference type="ARBA" id="ARBA00022741"/>
    </source>
</evidence>
<feature type="repeat" description="ANK" evidence="7">
    <location>
        <begin position="1223"/>
        <end position="1255"/>
    </location>
</feature>
<dbReference type="GO" id="GO:0005524">
    <property type="term" value="F:ATP binding"/>
    <property type="evidence" value="ECO:0007669"/>
    <property type="project" value="UniProtKB-UniRule"/>
</dbReference>
<dbReference type="SMART" id="SM01349">
    <property type="entry name" value="TOG"/>
    <property type="match status" value="1"/>
</dbReference>
<dbReference type="InterPro" id="IPR034085">
    <property type="entry name" value="TOG"/>
</dbReference>
<keyword evidence="2" id="KW-0597">Phosphoprotein</keyword>
<evidence type="ECO:0000256" key="8">
    <source>
        <dbReference type="PROSITE-ProRule" id="PRU10141"/>
    </source>
</evidence>
<name>A0A812XMP9_SYMPI</name>
<accession>A0A812XMP9</accession>
<feature type="repeat" description="ANK" evidence="7">
    <location>
        <begin position="1288"/>
        <end position="1309"/>
    </location>
</feature>
<dbReference type="Proteomes" id="UP000649617">
    <property type="component" value="Unassembled WGS sequence"/>
</dbReference>
<keyword evidence="12" id="KW-1185">Reference proteome</keyword>
<proteinExistence type="predicted"/>
<dbReference type="SUPFAM" id="SSF48403">
    <property type="entry name" value="Ankyrin repeat"/>
    <property type="match status" value="1"/>
</dbReference>
<evidence type="ECO:0000256" key="2">
    <source>
        <dbReference type="ARBA" id="ARBA00022553"/>
    </source>
</evidence>
<dbReference type="PROSITE" id="PS00108">
    <property type="entry name" value="PROTEIN_KINASE_ST"/>
    <property type="match status" value="1"/>
</dbReference>
<dbReference type="PROSITE" id="PS00107">
    <property type="entry name" value="PROTEIN_KINASE_ATP"/>
    <property type="match status" value="1"/>
</dbReference>
<evidence type="ECO:0000256" key="1">
    <source>
        <dbReference type="ARBA" id="ARBA00022527"/>
    </source>
</evidence>
<dbReference type="InterPro" id="IPR017441">
    <property type="entry name" value="Protein_kinase_ATP_BS"/>
</dbReference>
<reference evidence="11" key="1">
    <citation type="submission" date="2021-02" db="EMBL/GenBank/DDBJ databases">
        <authorList>
            <person name="Dougan E. K."/>
            <person name="Rhodes N."/>
            <person name="Thang M."/>
            <person name="Chan C."/>
        </authorList>
    </citation>
    <scope>NUCLEOTIDE SEQUENCE</scope>
</reference>
<dbReference type="Pfam" id="PF21040">
    <property type="entry name" value="CEP104-like_TOG"/>
    <property type="match status" value="2"/>
</dbReference>
<dbReference type="InterPro" id="IPR011009">
    <property type="entry name" value="Kinase-like_dom_sf"/>
</dbReference>
<feature type="non-terminal residue" evidence="11">
    <location>
        <position position="1803"/>
    </location>
</feature>
<evidence type="ECO:0000256" key="9">
    <source>
        <dbReference type="SAM" id="MobiDB-lite"/>
    </source>
</evidence>
<dbReference type="InterPro" id="IPR000719">
    <property type="entry name" value="Prot_kinase_dom"/>
</dbReference>
<dbReference type="Gene3D" id="1.25.40.20">
    <property type="entry name" value="Ankyrin repeat-containing domain"/>
    <property type="match status" value="1"/>
</dbReference>
<dbReference type="GO" id="GO:0004674">
    <property type="term" value="F:protein serine/threonine kinase activity"/>
    <property type="evidence" value="ECO:0007669"/>
    <property type="project" value="UniProtKB-KW"/>
</dbReference>
<feature type="region of interest" description="Disordered" evidence="9">
    <location>
        <begin position="1098"/>
        <end position="1118"/>
    </location>
</feature>
<dbReference type="CDD" id="cd05123">
    <property type="entry name" value="STKc_AGC"/>
    <property type="match status" value="1"/>
</dbReference>
<dbReference type="InterPro" id="IPR011989">
    <property type="entry name" value="ARM-like"/>
</dbReference>
<dbReference type="FunFam" id="1.10.510.10:FF:000048">
    <property type="entry name" value="Protein kinase C"/>
    <property type="match status" value="1"/>
</dbReference>
<keyword evidence="1" id="KW-0723">Serine/threonine-protein kinase</keyword>
<dbReference type="Gene3D" id="3.30.200.20">
    <property type="entry name" value="Phosphorylase Kinase, domain 1"/>
    <property type="match status" value="1"/>
</dbReference>
<dbReference type="SUPFAM" id="SSF56112">
    <property type="entry name" value="Protein kinase-like (PK-like)"/>
    <property type="match status" value="1"/>
</dbReference>
<dbReference type="PANTHER" id="PTHR24351">
    <property type="entry name" value="RIBOSOMAL PROTEIN S6 KINASE"/>
    <property type="match status" value="1"/>
</dbReference>
<dbReference type="PROSITE" id="PS50088">
    <property type="entry name" value="ANK_REPEAT"/>
    <property type="match status" value="3"/>
</dbReference>
<dbReference type="Pfam" id="PF00023">
    <property type="entry name" value="Ank"/>
    <property type="match status" value="1"/>
</dbReference>
<feature type="repeat" description="ANK" evidence="7">
    <location>
        <begin position="1256"/>
        <end position="1288"/>
    </location>
</feature>
<evidence type="ECO:0000313" key="11">
    <source>
        <dbReference type="EMBL" id="CAE7736774.1"/>
    </source>
</evidence>